<dbReference type="AlphaFoldDB" id="M9RBK8"/>
<evidence type="ECO:0000313" key="2">
    <source>
        <dbReference type="EMBL" id="AGI67215.1"/>
    </source>
</evidence>
<dbReference type="eggNOG" id="ENOG50300PA">
    <property type="taxonomic scope" value="Bacteria"/>
</dbReference>
<feature type="transmembrane region" description="Helical" evidence="1">
    <location>
        <begin position="6"/>
        <end position="24"/>
    </location>
</feature>
<evidence type="ECO:0000313" key="3">
    <source>
        <dbReference type="Proteomes" id="UP000005307"/>
    </source>
</evidence>
<keyword evidence="3" id="KW-1185">Reference proteome</keyword>
<dbReference type="STRING" id="391626.OAN307_c15420"/>
<dbReference type="EMBL" id="CP003740">
    <property type="protein sequence ID" value="AGI67215.1"/>
    <property type="molecule type" value="Genomic_DNA"/>
</dbReference>
<sequence>MNATRFAIVFIVGFSIFGGALMYYQLEYAGYVELTPAEVGEIQLINIISGNPEAILSENVEAIDSLVDGVRLSSSVSYRACFETPRNQTMLAETYVIMDDAVPWTAPSWFDCFDAREVGKALEDGDAIAFISQENINFGIDRVVAILPDGRGFVWHQPNPCGEAVFSGDPTPDGCPDLPEDF</sequence>
<dbReference type="Pfam" id="PF20044">
    <property type="entry name" value="DUF6446"/>
    <property type="match status" value="1"/>
</dbReference>
<keyword evidence="1" id="KW-1133">Transmembrane helix</keyword>
<dbReference type="InterPro" id="IPR045616">
    <property type="entry name" value="DUF6446"/>
</dbReference>
<keyword evidence="1" id="KW-0812">Transmembrane</keyword>
<dbReference type="Proteomes" id="UP000005307">
    <property type="component" value="Chromosome"/>
</dbReference>
<organism evidence="2 3">
    <name type="scientific">Octadecabacter antarcticus 307</name>
    <dbReference type="NCBI Taxonomy" id="391626"/>
    <lineage>
        <taxon>Bacteria</taxon>
        <taxon>Pseudomonadati</taxon>
        <taxon>Pseudomonadota</taxon>
        <taxon>Alphaproteobacteria</taxon>
        <taxon>Rhodobacterales</taxon>
        <taxon>Roseobacteraceae</taxon>
        <taxon>Octadecabacter</taxon>
    </lineage>
</organism>
<gene>
    <name evidence="2" type="ORF">OAN307_c15420</name>
</gene>
<dbReference type="OrthoDB" id="7819947at2"/>
<dbReference type="KEGG" id="oat:OAN307_c15420"/>
<dbReference type="HOGENOM" id="CLU_1546462_0_0_5"/>
<evidence type="ECO:0008006" key="4">
    <source>
        <dbReference type="Google" id="ProtNLM"/>
    </source>
</evidence>
<accession>M9RBK8</accession>
<proteinExistence type="predicted"/>
<keyword evidence="1" id="KW-0472">Membrane</keyword>
<reference evidence="2 3" key="1">
    <citation type="journal article" date="2013" name="PLoS ONE">
        <title>Poles Apart: Arctic and Antarctic Octadecabacter strains Share High Genome Plasticity and a New Type of Xanthorhodopsin.</title>
        <authorList>
            <person name="Vollmers J."/>
            <person name="Voget S."/>
            <person name="Dietrich S."/>
            <person name="Gollnow K."/>
            <person name="Smits M."/>
            <person name="Meyer K."/>
            <person name="Brinkhoff T."/>
            <person name="Simon M."/>
            <person name="Daniel R."/>
        </authorList>
    </citation>
    <scope>NUCLEOTIDE SEQUENCE [LARGE SCALE GENOMIC DNA]</scope>
    <source>
        <strain evidence="2 3">307</strain>
    </source>
</reference>
<name>M9RBK8_9RHOB</name>
<dbReference type="RefSeq" id="WP_015499250.1">
    <property type="nucleotide sequence ID" value="NC_020911.1"/>
</dbReference>
<protein>
    <recommendedName>
        <fullName evidence="4">Histidine kinase</fullName>
    </recommendedName>
</protein>
<evidence type="ECO:0000256" key="1">
    <source>
        <dbReference type="SAM" id="Phobius"/>
    </source>
</evidence>